<organism evidence="13 14">
    <name type="scientific">Meganyctiphanes norvegica</name>
    <name type="common">Northern krill</name>
    <name type="synonym">Thysanopoda norvegica</name>
    <dbReference type="NCBI Taxonomy" id="48144"/>
    <lineage>
        <taxon>Eukaryota</taxon>
        <taxon>Metazoa</taxon>
        <taxon>Ecdysozoa</taxon>
        <taxon>Arthropoda</taxon>
        <taxon>Crustacea</taxon>
        <taxon>Multicrustacea</taxon>
        <taxon>Malacostraca</taxon>
        <taxon>Eumalacostraca</taxon>
        <taxon>Eucarida</taxon>
        <taxon>Euphausiacea</taxon>
        <taxon>Euphausiidae</taxon>
        <taxon>Meganyctiphanes</taxon>
    </lineage>
</organism>
<dbReference type="PROSITE" id="PS00028">
    <property type="entry name" value="ZINC_FINGER_C2H2_1"/>
    <property type="match status" value="3"/>
</dbReference>
<comment type="similarity">
    <text evidence="2">Belongs to the krueppel C2H2-type zinc-finger protein family.</text>
</comment>
<dbReference type="GO" id="GO:0006357">
    <property type="term" value="P:regulation of transcription by RNA polymerase II"/>
    <property type="evidence" value="ECO:0007669"/>
    <property type="project" value="TreeGrafter"/>
</dbReference>
<evidence type="ECO:0000256" key="7">
    <source>
        <dbReference type="ARBA" id="ARBA00023015"/>
    </source>
</evidence>
<evidence type="ECO:0000256" key="2">
    <source>
        <dbReference type="ARBA" id="ARBA00006991"/>
    </source>
</evidence>
<dbReference type="Gene3D" id="3.30.160.60">
    <property type="entry name" value="Classic Zinc Finger"/>
    <property type="match status" value="5"/>
</dbReference>
<dbReference type="GO" id="GO:0000978">
    <property type="term" value="F:RNA polymerase II cis-regulatory region sequence-specific DNA binding"/>
    <property type="evidence" value="ECO:0007669"/>
    <property type="project" value="TreeGrafter"/>
</dbReference>
<dbReference type="InterPro" id="IPR036236">
    <property type="entry name" value="Znf_C2H2_sf"/>
</dbReference>
<comment type="subcellular location">
    <subcellularLocation>
        <location evidence="1">Nucleus</location>
    </subcellularLocation>
</comment>
<keyword evidence="10" id="KW-0539">Nucleus</keyword>
<evidence type="ECO:0000313" key="13">
    <source>
        <dbReference type="EMBL" id="CAL4107752.1"/>
    </source>
</evidence>
<dbReference type="InterPro" id="IPR013087">
    <property type="entry name" value="Znf_C2H2_type"/>
</dbReference>
<evidence type="ECO:0000313" key="14">
    <source>
        <dbReference type="Proteomes" id="UP001497623"/>
    </source>
</evidence>
<feature type="domain" description="C2H2-type" evidence="12">
    <location>
        <begin position="505"/>
        <end position="530"/>
    </location>
</feature>
<comment type="caution">
    <text evidence="13">The sequence shown here is derived from an EMBL/GenBank/DDBJ whole genome shotgun (WGS) entry which is preliminary data.</text>
</comment>
<dbReference type="SMART" id="SM00355">
    <property type="entry name" value="ZnF_C2H2"/>
    <property type="match status" value="9"/>
</dbReference>
<dbReference type="AlphaFoldDB" id="A0AAV2R2D7"/>
<dbReference type="PROSITE" id="PS50157">
    <property type="entry name" value="ZINC_FINGER_C2H2_2"/>
    <property type="match status" value="3"/>
</dbReference>
<dbReference type="PANTHER" id="PTHR24404:SF114">
    <property type="entry name" value="KLUMPFUSS, ISOFORM B-RELATED"/>
    <property type="match status" value="1"/>
</dbReference>
<dbReference type="InterPro" id="IPR050589">
    <property type="entry name" value="Ikaros_C2H2-ZF"/>
</dbReference>
<reference evidence="13 14" key="1">
    <citation type="submission" date="2024-05" db="EMBL/GenBank/DDBJ databases">
        <authorList>
            <person name="Wallberg A."/>
        </authorList>
    </citation>
    <scope>NUCLEOTIDE SEQUENCE [LARGE SCALE GENOMIC DNA]</scope>
</reference>
<keyword evidence="14" id="KW-1185">Reference proteome</keyword>
<feature type="domain" description="C2H2-type" evidence="12">
    <location>
        <begin position="343"/>
        <end position="370"/>
    </location>
</feature>
<evidence type="ECO:0000256" key="5">
    <source>
        <dbReference type="ARBA" id="ARBA00022771"/>
    </source>
</evidence>
<proteinExistence type="inferred from homology"/>
<dbReference type="GO" id="GO:0008270">
    <property type="term" value="F:zinc ion binding"/>
    <property type="evidence" value="ECO:0007669"/>
    <property type="project" value="UniProtKB-KW"/>
</dbReference>
<dbReference type="PANTHER" id="PTHR24404">
    <property type="entry name" value="ZINC FINGER PROTEIN"/>
    <property type="match status" value="1"/>
</dbReference>
<evidence type="ECO:0000256" key="10">
    <source>
        <dbReference type="ARBA" id="ARBA00023242"/>
    </source>
</evidence>
<sequence length="530" mass="63212">MSLDFCNKKFRRQGAFQENRINRKRASDIYECRKCRFTCPNLHLMVAHNVVHAREKIAVLEEENKLVDKPWFVPNETNTTKAILEDKKKLVDKPWFIPKERNTNEAVLEKVNKLVDKPSVFPKERNTAEDEIECVVDDIEHYYEIQKDQNQVDCINRAEHSDSDSNGSEVTRNLSVYDSDLDSDKDDPKIIDNKEIFYASQEITKYNDNDNENNSFESIDTNFVCFICDNVFQEESLYEDHVRVHTLSANLISNIPKFRFACEHCEFKSEDIDEFDLHKKSHYKSKTHTCKKCHNFFKTKLQLQKHYCKVQGKRKNSFKLKESQALRYQKVFQSKVNDVEKEFSCLICEKKCKTKGNLQLHMAIHSDKKPFHCTQCNYKSKWKTNLNIHMKKHLKTMKKSKKIVENGLIENLNIQKHMTVPSIENLFYCRLCNYKSKLKINLNVHMKRHHNKEHDVRQQKQSEKLSHCEFCNYKSKWKSNVKVHMKRRHNKEHNLKQQKKDEKPFHCKLCNYRSKWKGNLNVHMKRHLSD</sequence>
<dbReference type="Pfam" id="PF00096">
    <property type="entry name" value="zf-C2H2"/>
    <property type="match status" value="1"/>
</dbReference>
<evidence type="ECO:0000256" key="4">
    <source>
        <dbReference type="ARBA" id="ARBA00022737"/>
    </source>
</evidence>
<keyword evidence="3" id="KW-0479">Metal-binding</keyword>
<dbReference type="GO" id="GO:0005634">
    <property type="term" value="C:nucleus"/>
    <property type="evidence" value="ECO:0007669"/>
    <property type="project" value="UniProtKB-SubCell"/>
</dbReference>
<evidence type="ECO:0000256" key="8">
    <source>
        <dbReference type="ARBA" id="ARBA00023125"/>
    </source>
</evidence>
<evidence type="ECO:0000256" key="9">
    <source>
        <dbReference type="ARBA" id="ARBA00023163"/>
    </source>
</evidence>
<gene>
    <name evidence="13" type="ORF">MNOR_LOCUS18645</name>
</gene>
<feature type="domain" description="C2H2-type" evidence="12">
    <location>
        <begin position="223"/>
        <end position="246"/>
    </location>
</feature>
<evidence type="ECO:0000256" key="6">
    <source>
        <dbReference type="ARBA" id="ARBA00022833"/>
    </source>
</evidence>
<keyword evidence="7" id="KW-0805">Transcription regulation</keyword>
<evidence type="ECO:0000256" key="11">
    <source>
        <dbReference type="PROSITE-ProRule" id="PRU00042"/>
    </source>
</evidence>
<keyword evidence="9" id="KW-0804">Transcription</keyword>
<keyword evidence="8" id="KW-0238">DNA-binding</keyword>
<dbReference type="Proteomes" id="UP001497623">
    <property type="component" value="Unassembled WGS sequence"/>
</dbReference>
<name>A0AAV2R2D7_MEGNR</name>
<keyword evidence="5 11" id="KW-0863">Zinc-finger</keyword>
<dbReference type="EMBL" id="CAXKWB010013442">
    <property type="protein sequence ID" value="CAL4107752.1"/>
    <property type="molecule type" value="Genomic_DNA"/>
</dbReference>
<dbReference type="SUPFAM" id="SSF57667">
    <property type="entry name" value="beta-beta-alpha zinc fingers"/>
    <property type="match status" value="2"/>
</dbReference>
<dbReference type="GO" id="GO:0003700">
    <property type="term" value="F:DNA-binding transcription factor activity"/>
    <property type="evidence" value="ECO:0007669"/>
    <property type="project" value="TreeGrafter"/>
</dbReference>
<evidence type="ECO:0000256" key="3">
    <source>
        <dbReference type="ARBA" id="ARBA00022723"/>
    </source>
</evidence>
<accession>A0AAV2R2D7</accession>
<evidence type="ECO:0000256" key="1">
    <source>
        <dbReference type="ARBA" id="ARBA00004123"/>
    </source>
</evidence>
<dbReference type="FunFam" id="3.30.160.60:FF:000075">
    <property type="entry name" value="Putative zinc finger protein 536"/>
    <property type="match status" value="1"/>
</dbReference>
<dbReference type="FunFam" id="3.30.160.60:FF:000100">
    <property type="entry name" value="Zinc finger 45-like"/>
    <property type="match status" value="1"/>
</dbReference>
<evidence type="ECO:0000259" key="12">
    <source>
        <dbReference type="PROSITE" id="PS50157"/>
    </source>
</evidence>
<keyword evidence="4" id="KW-0677">Repeat</keyword>
<protein>
    <recommendedName>
        <fullName evidence="12">C2H2-type domain-containing protein</fullName>
    </recommendedName>
</protein>
<keyword evidence="6" id="KW-0862">Zinc</keyword>